<dbReference type="InterPro" id="IPR016032">
    <property type="entry name" value="Sig_transdc_resp-reg_C-effctor"/>
</dbReference>
<dbReference type="PANTHER" id="PTHR16305:SF35">
    <property type="entry name" value="TRANSCRIPTIONAL ACTIVATOR DOMAIN"/>
    <property type="match status" value="1"/>
</dbReference>
<evidence type="ECO:0000259" key="3">
    <source>
        <dbReference type="PROSITE" id="PS50043"/>
    </source>
</evidence>
<keyword evidence="1" id="KW-0547">Nucleotide-binding</keyword>
<dbReference type="InterPro" id="IPR000792">
    <property type="entry name" value="Tscrpt_reg_LuxR_C"/>
</dbReference>
<dbReference type="PANTHER" id="PTHR16305">
    <property type="entry name" value="TESTICULAR SOLUBLE ADENYLYL CYCLASE"/>
    <property type="match status" value="1"/>
</dbReference>
<protein>
    <submittedName>
        <fullName evidence="4">LuxR family transcriptional regulator</fullName>
    </submittedName>
</protein>
<sequence length="910" mass="97273">MQQQPLVDRETERAALDSMVAAVRDGESRVLVVQGAPGVGKSALMGYAEQTATGIRVLRAGGIESEMELAFAALHQLCLPLLDRMAVVPGPRREALETVFRLRTGTPPDPFLVGLAVLDLLSDASEGQPLLCLIDDAQWLDQASAQVLGFVARRLLAESIGMLFGAREPSPELRGLPTLEVTGLREADAHTLLNSLTHARLDQRIRDQIVAETNGNPLALIELPRGLTPTQMAGGLGLLNADMVPGRIEESFVGRMQDLPEPARLLLLVAAAEPAGDTDVVLRAAGQLGIDLAAAAGTDGLMTIGERVTFRHPLVRSGVYRAAGAAQRRTVHRALAEVTDPRVASDQRAWHLAAAASGPDETVAVELERSAGRAQARGGVAAAAAFLQRAVALTRDPARRVDRMLAAAEASLDAGAVEDVRRLLGALPGGLDAHQSGRAAVLEGQLAFASGAGVAAIPLLVNAATRFADTHPQLARETLLNAWGMASVISDRESFVAVARAVHSVPASGERGALDLVLDGVALLVTAGWADAAGTLREAAKLIGDLPASAVVRWGWQSTVVFGAIWDLEALQAVCTQQVRLVREAGALQVLPNNLTGLAYALTWAGEFEQAAAAIAEGELVAAATGNPLPPFNSLHLLSLQGRERETTELITAALETAAATGFGAALTTAHWAGSVLYNGLGRYAEAMSSALAAEQTWEPVGTAWVLPELIEAACRTGEVQVARDALDRLIEATQPFDADFPAGLEARNRALLAHDDDAEALYQEAIERLGRTRMRPDHARAHLLYGEWLRRRGQRVEARRQLRTAYDLFVAIGMEAFADRARRELLATGETVRKRTAEITSDKVLTAQERQIALLVRDGLSNPEVGQRLFISPRTVEWHLRKIFTKLSIDSRRQLRDVLSHADDNIVTT</sequence>
<dbReference type="PRINTS" id="PR00038">
    <property type="entry name" value="HTHLUXR"/>
</dbReference>
<accession>A0ABN2AGK8</accession>
<dbReference type="Proteomes" id="UP001500363">
    <property type="component" value="Unassembled WGS sequence"/>
</dbReference>
<evidence type="ECO:0000313" key="5">
    <source>
        <dbReference type="Proteomes" id="UP001500363"/>
    </source>
</evidence>
<gene>
    <name evidence="4" type="ORF">GCM10009741_18640</name>
</gene>
<feature type="domain" description="HTH luxR-type" evidence="3">
    <location>
        <begin position="839"/>
        <end position="906"/>
    </location>
</feature>
<dbReference type="InterPro" id="IPR041664">
    <property type="entry name" value="AAA_16"/>
</dbReference>
<dbReference type="SUPFAM" id="SSF46894">
    <property type="entry name" value="C-terminal effector domain of the bipartite response regulators"/>
    <property type="match status" value="1"/>
</dbReference>
<evidence type="ECO:0000313" key="4">
    <source>
        <dbReference type="EMBL" id="GAA1518909.1"/>
    </source>
</evidence>
<reference evidence="4 5" key="1">
    <citation type="journal article" date="2019" name="Int. J. Syst. Evol. Microbiol.">
        <title>The Global Catalogue of Microorganisms (GCM) 10K type strain sequencing project: providing services to taxonomists for standard genome sequencing and annotation.</title>
        <authorList>
            <consortium name="The Broad Institute Genomics Platform"/>
            <consortium name="The Broad Institute Genome Sequencing Center for Infectious Disease"/>
            <person name="Wu L."/>
            <person name="Ma J."/>
        </authorList>
    </citation>
    <scope>NUCLEOTIDE SEQUENCE [LARGE SCALE GENOMIC DNA]</scope>
    <source>
        <strain evidence="4 5">JCM 14303</strain>
    </source>
</reference>
<proteinExistence type="predicted"/>
<dbReference type="RefSeq" id="WP_344172016.1">
    <property type="nucleotide sequence ID" value="NZ_BAAANC010000001.1"/>
</dbReference>
<organism evidence="4 5">
    <name type="scientific">Kribbella lupini</name>
    <dbReference type="NCBI Taxonomy" id="291602"/>
    <lineage>
        <taxon>Bacteria</taxon>
        <taxon>Bacillati</taxon>
        <taxon>Actinomycetota</taxon>
        <taxon>Actinomycetes</taxon>
        <taxon>Propionibacteriales</taxon>
        <taxon>Kribbellaceae</taxon>
        <taxon>Kribbella</taxon>
    </lineage>
</organism>
<comment type="caution">
    <text evidence="4">The sequence shown here is derived from an EMBL/GenBank/DDBJ whole genome shotgun (WGS) entry which is preliminary data.</text>
</comment>
<dbReference type="SUPFAM" id="SSF48452">
    <property type="entry name" value="TPR-like"/>
    <property type="match status" value="1"/>
</dbReference>
<name>A0ABN2AGK8_9ACTN</name>
<dbReference type="PROSITE" id="PS50043">
    <property type="entry name" value="HTH_LUXR_2"/>
    <property type="match status" value="1"/>
</dbReference>
<keyword evidence="5" id="KW-1185">Reference proteome</keyword>
<dbReference type="Pfam" id="PF00196">
    <property type="entry name" value="GerE"/>
    <property type="match status" value="1"/>
</dbReference>
<dbReference type="Gene3D" id="1.10.10.10">
    <property type="entry name" value="Winged helix-like DNA-binding domain superfamily/Winged helix DNA-binding domain"/>
    <property type="match status" value="1"/>
</dbReference>
<dbReference type="InterPro" id="IPR027417">
    <property type="entry name" value="P-loop_NTPase"/>
</dbReference>
<dbReference type="Pfam" id="PF13191">
    <property type="entry name" value="AAA_16"/>
    <property type="match status" value="1"/>
</dbReference>
<dbReference type="Gene3D" id="1.25.40.10">
    <property type="entry name" value="Tetratricopeptide repeat domain"/>
    <property type="match status" value="1"/>
</dbReference>
<evidence type="ECO:0000256" key="1">
    <source>
        <dbReference type="ARBA" id="ARBA00022741"/>
    </source>
</evidence>
<keyword evidence="2" id="KW-0067">ATP-binding</keyword>
<dbReference type="CDD" id="cd06170">
    <property type="entry name" value="LuxR_C_like"/>
    <property type="match status" value="1"/>
</dbReference>
<dbReference type="InterPro" id="IPR011990">
    <property type="entry name" value="TPR-like_helical_dom_sf"/>
</dbReference>
<dbReference type="EMBL" id="BAAANC010000001">
    <property type="protein sequence ID" value="GAA1518909.1"/>
    <property type="molecule type" value="Genomic_DNA"/>
</dbReference>
<dbReference type="SUPFAM" id="SSF52540">
    <property type="entry name" value="P-loop containing nucleoside triphosphate hydrolases"/>
    <property type="match status" value="1"/>
</dbReference>
<dbReference type="SMART" id="SM00421">
    <property type="entry name" value="HTH_LUXR"/>
    <property type="match status" value="1"/>
</dbReference>
<dbReference type="InterPro" id="IPR036388">
    <property type="entry name" value="WH-like_DNA-bd_sf"/>
</dbReference>
<evidence type="ECO:0000256" key="2">
    <source>
        <dbReference type="ARBA" id="ARBA00022840"/>
    </source>
</evidence>